<evidence type="ECO:0000313" key="1">
    <source>
        <dbReference type="EMBL" id="MDJ1494765.1"/>
    </source>
</evidence>
<accession>A0ABT7CP37</accession>
<protein>
    <submittedName>
        <fullName evidence="1">Uncharacterized protein</fullName>
    </submittedName>
</protein>
<reference evidence="1 2" key="1">
    <citation type="submission" date="2023-05" db="EMBL/GenBank/DDBJ databases">
        <authorList>
            <person name="Zhang X."/>
        </authorList>
    </citation>
    <scope>NUCLEOTIDE SEQUENCE [LARGE SCALE GENOMIC DNA]</scope>
    <source>
        <strain evidence="1 2">DM2B3-1</strain>
    </source>
</reference>
<comment type="caution">
    <text evidence="1">The sequence shown here is derived from an EMBL/GenBank/DDBJ whole genome shotgun (WGS) entry which is preliminary data.</text>
</comment>
<proteinExistence type="predicted"/>
<keyword evidence="2" id="KW-1185">Reference proteome</keyword>
<dbReference type="RefSeq" id="WP_313998189.1">
    <property type="nucleotide sequence ID" value="NZ_JASJOT010000011.1"/>
</dbReference>
<organism evidence="1 2">
    <name type="scientific">Xanthocytophaga flava</name>
    <dbReference type="NCBI Taxonomy" id="3048013"/>
    <lineage>
        <taxon>Bacteria</taxon>
        <taxon>Pseudomonadati</taxon>
        <taxon>Bacteroidota</taxon>
        <taxon>Cytophagia</taxon>
        <taxon>Cytophagales</taxon>
        <taxon>Rhodocytophagaceae</taxon>
        <taxon>Xanthocytophaga</taxon>
    </lineage>
</organism>
<name>A0ABT7CP37_9BACT</name>
<gene>
    <name evidence="1" type="ORF">QNI19_17635</name>
</gene>
<evidence type="ECO:0000313" key="2">
    <source>
        <dbReference type="Proteomes" id="UP001228581"/>
    </source>
</evidence>
<dbReference type="EMBL" id="JASJOT010000011">
    <property type="protein sequence ID" value="MDJ1494765.1"/>
    <property type="molecule type" value="Genomic_DNA"/>
</dbReference>
<sequence length="63" mass="6923">MKQIVCGIYVSIRPSTDSRPDGYIGITAASELIKVSWLSSHKANTLPVPSKDGLARMNMIYLK</sequence>
<dbReference type="Proteomes" id="UP001228581">
    <property type="component" value="Unassembled WGS sequence"/>
</dbReference>